<dbReference type="AlphaFoldDB" id="A0AA40EVW2"/>
<protein>
    <submittedName>
        <fullName evidence="1">Uncharacterized protein</fullName>
    </submittedName>
</protein>
<reference evidence="1" key="1">
    <citation type="submission" date="2023-06" db="EMBL/GenBank/DDBJ databases">
        <title>Genome-scale phylogeny and comparative genomics of the fungal order Sordariales.</title>
        <authorList>
            <consortium name="Lawrence Berkeley National Laboratory"/>
            <person name="Hensen N."/>
            <person name="Bonometti L."/>
            <person name="Westerberg I."/>
            <person name="Brannstrom I.O."/>
            <person name="Guillou S."/>
            <person name="Cros-Aarteil S."/>
            <person name="Calhoun S."/>
            <person name="Haridas S."/>
            <person name="Kuo A."/>
            <person name="Mondo S."/>
            <person name="Pangilinan J."/>
            <person name="Riley R."/>
            <person name="LaButti K."/>
            <person name="Andreopoulos B."/>
            <person name="Lipzen A."/>
            <person name="Chen C."/>
            <person name="Yanf M."/>
            <person name="Daum C."/>
            <person name="Ng V."/>
            <person name="Clum A."/>
            <person name="Steindorff A."/>
            <person name="Ohm R."/>
            <person name="Martin F."/>
            <person name="Silar P."/>
            <person name="Natvig D."/>
            <person name="Lalanne C."/>
            <person name="Gautier V."/>
            <person name="Ament-velasquez S.L."/>
            <person name="Kruys A."/>
            <person name="Hutchinson M.I."/>
            <person name="Powell A.J."/>
            <person name="Barry K."/>
            <person name="Miller A.N."/>
            <person name="Grigoriev I.V."/>
            <person name="Debuchy R."/>
            <person name="Gladieux P."/>
            <person name="Thoren M.H."/>
            <person name="Johannesson H."/>
        </authorList>
    </citation>
    <scope>NUCLEOTIDE SEQUENCE</scope>
    <source>
        <strain evidence="1">SMH3187-1</strain>
    </source>
</reference>
<sequence length="58" mass="6647">MIPKSFCFDQLPRLSFKRAKEASCPDPTVSACRQLPWPVGWIGQSARASYRYQPWSSL</sequence>
<proteinExistence type="predicted"/>
<dbReference type="EMBL" id="JAUKUD010000004">
    <property type="protein sequence ID" value="KAK0746543.1"/>
    <property type="molecule type" value="Genomic_DNA"/>
</dbReference>
<dbReference type="Proteomes" id="UP001172155">
    <property type="component" value="Unassembled WGS sequence"/>
</dbReference>
<gene>
    <name evidence="1" type="ORF">B0T18DRAFT_411860</name>
</gene>
<organism evidence="1 2">
    <name type="scientific">Schizothecium vesticola</name>
    <dbReference type="NCBI Taxonomy" id="314040"/>
    <lineage>
        <taxon>Eukaryota</taxon>
        <taxon>Fungi</taxon>
        <taxon>Dikarya</taxon>
        <taxon>Ascomycota</taxon>
        <taxon>Pezizomycotina</taxon>
        <taxon>Sordariomycetes</taxon>
        <taxon>Sordariomycetidae</taxon>
        <taxon>Sordariales</taxon>
        <taxon>Schizotheciaceae</taxon>
        <taxon>Schizothecium</taxon>
    </lineage>
</organism>
<evidence type="ECO:0000313" key="1">
    <source>
        <dbReference type="EMBL" id="KAK0746543.1"/>
    </source>
</evidence>
<accession>A0AA40EVW2</accession>
<comment type="caution">
    <text evidence="1">The sequence shown here is derived from an EMBL/GenBank/DDBJ whole genome shotgun (WGS) entry which is preliminary data.</text>
</comment>
<name>A0AA40EVW2_9PEZI</name>
<keyword evidence="2" id="KW-1185">Reference proteome</keyword>
<evidence type="ECO:0000313" key="2">
    <source>
        <dbReference type="Proteomes" id="UP001172155"/>
    </source>
</evidence>